<organism evidence="1 2">
    <name type="scientific">Pocillopora damicornis</name>
    <name type="common">Cauliflower coral</name>
    <name type="synonym">Millepora damicornis</name>
    <dbReference type="NCBI Taxonomy" id="46731"/>
    <lineage>
        <taxon>Eukaryota</taxon>
        <taxon>Metazoa</taxon>
        <taxon>Cnidaria</taxon>
        <taxon>Anthozoa</taxon>
        <taxon>Hexacorallia</taxon>
        <taxon>Scleractinia</taxon>
        <taxon>Astrocoeniina</taxon>
        <taxon>Pocilloporidae</taxon>
        <taxon>Pocillopora</taxon>
    </lineage>
</organism>
<reference evidence="1 2" key="1">
    <citation type="journal article" date="2018" name="Sci. Rep.">
        <title>Comparative analysis of the Pocillopora damicornis genome highlights role of immune system in coral evolution.</title>
        <authorList>
            <person name="Cunning R."/>
            <person name="Bay R.A."/>
            <person name="Gillette P."/>
            <person name="Baker A.C."/>
            <person name="Traylor-Knowles N."/>
        </authorList>
    </citation>
    <scope>NUCLEOTIDE SEQUENCE [LARGE SCALE GENOMIC DNA]</scope>
    <source>
        <strain evidence="1">RSMAS</strain>
        <tissue evidence="1">Whole animal</tissue>
    </source>
</reference>
<gene>
    <name evidence="1" type="ORF">pdam_00025337</name>
</gene>
<accession>A0A3M6TV07</accession>
<comment type="caution">
    <text evidence="1">The sequence shown here is derived from an EMBL/GenBank/DDBJ whole genome shotgun (WGS) entry which is preliminary data.</text>
</comment>
<feature type="non-terminal residue" evidence="1">
    <location>
        <position position="128"/>
    </location>
</feature>
<protein>
    <submittedName>
        <fullName evidence="1">Uncharacterized protein</fullName>
    </submittedName>
</protein>
<evidence type="ECO:0000313" key="1">
    <source>
        <dbReference type="EMBL" id="RMX45118.1"/>
    </source>
</evidence>
<evidence type="ECO:0000313" key="2">
    <source>
        <dbReference type="Proteomes" id="UP000275408"/>
    </source>
</evidence>
<dbReference type="AlphaFoldDB" id="A0A3M6TV07"/>
<name>A0A3M6TV07_POCDA</name>
<keyword evidence="2" id="KW-1185">Reference proteome</keyword>
<sequence length="128" mass="14909">MCDIESTPKWALQHIDEILYLIEVHADEDAYRHDPEVKNLTSYATSTQEPWNLVESLNYFSDWHRACRAVAICLRYKQKLRQLASSKKESCAKPTKRQQKPALTVEEILSAEREILKAAQRVAFSREM</sequence>
<dbReference type="EMBL" id="RCHS01002880">
    <property type="protein sequence ID" value="RMX45118.1"/>
    <property type="molecule type" value="Genomic_DNA"/>
</dbReference>
<proteinExistence type="predicted"/>
<dbReference type="Proteomes" id="UP000275408">
    <property type="component" value="Unassembled WGS sequence"/>
</dbReference>
<dbReference type="OrthoDB" id="5982381at2759"/>